<organism evidence="1 2">
    <name type="scientific">Racocetra persica</name>
    <dbReference type="NCBI Taxonomy" id="160502"/>
    <lineage>
        <taxon>Eukaryota</taxon>
        <taxon>Fungi</taxon>
        <taxon>Fungi incertae sedis</taxon>
        <taxon>Mucoromycota</taxon>
        <taxon>Glomeromycotina</taxon>
        <taxon>Glomeromycetes</taxon>
        <taxon>Diversisporales</taxon>
        <taxon>Gigasporaceae</taxon>
        <taxon>Racocetra</taxon>
    </lineage>
</organism>
<name>A0ACA9LZ15_9GLOM</name>
<dbReference type="Proteomes" id="UP000789920">
    <property type="component" value="Unassembled WGS sequence"/>
</dbReference>
<evidence type="ECO:0000313" key="1">
    <source>
        <dbReference type="EMBL" id="CAG8554454.1"/>
    </source>
</evidence>
<proteinExistence type="predicted"/>
<reference evidence="1" key="1">
    <citation type="submission" date="2021-06" db="EMBL/GenBank/DDBJ databases">
        <authorList>
            <person name="Kallberg Y."/>
            <person name="Tangrot J."/>
            <person name="Rosling A."/>
        </authorList>
    </citation>
    <scope>NUCLEOTIDE SEQUENCE</scope>
    <source>
        <strain evidence="1">MA461A</strain>
    </source>
</reference>
<protein>
    <submittedName>
        <fullName evidence="1">29361_t:CDS:1</fullName>
    </submittedName>
</protein>
<dbReference type="EMBL" id="CAJVQC010005471">
    <property type="protein sequence ID" value="CAG8554454.1"/>
    <property type="molecule type" value="Genomic_DNA"/>
</dbReference>
<gene>
    <name evidence="1" type="ORF">RPERSI_LOCUS4099</name>
</gene>
<accession>A0ACA9LZ15</accession>
<sequence>MSRLLFSKFLKESITKLSKDLSKYVKYLFYKYALTAQNQEFSQLIVNELDNS</sequence>
<keyword evidence="2" id="KW-1185">Reference proteome</keyword>
<feature type="non-terminal residue" evidence="1">
    <location>
        <position position="52"/>
    </location>
</feature>
<comment type="caution">
    <text evidence="1">The sequence shown here is derived from an EMBL/GenBank/DDBJ whole genome shotgun (WGS) entry which is preliminary data.</text>
</comment>
<evidence type="ECO:0000313" key="2">
    <source>
        <dbReference type="Proteomes" id="UP000789920"/>
    </source>
</evidence>